<sequence length="67" mass="7434">NSQSCISDLGRRAQHKDLEKEDAQGDMAEHNLQTAAGCLDRSELVAHSVHDELAYPLEKVSRCDEPD</sequence>
<name>A0ABD0PWU9_CIRMR</name>
<feature type="region of interest" description="Disordered" evidence="1">
    <location>
        <begin position="1"/>
        <end position="25"/>
    </location>
</feature>
<accession>A0ABD0PWU9</accession>
<protein>
    <recommendedName>
        <fullName evidence="4">Prolactin receptor</fullName>
    </recommendedName>
</protein>
<feature type="compositionally biased region" description="Basic and acidic residues" evidence="1">
    <location>
        <begin position="9"/>
        <end position="25"/>
    </location>
</feature>
<reference evidence="2 3" key="1">
    <citation type="submission" date="2024-05" db="EMBL/GenBank/DDBJ databases">
        <title>Genome sequencing and assembly of Indian major carp, Cirrhinus mrigala (Hamilton, 1822).</title>
        <authorList>
            <person name="Mohindra V."/>
            <person name="Chowdhury L.M."/>
            <person name="Lal K."/>
            <person name="Jena J.K."/>
        </authorList>
    </citation>
    <scope>NUCLEOTIDE SEQUENCE [LARGE SCALE GENOMIC DNA]</scope>
    <source>
        <strain evidence="2">CM1030</strain>
        <tissue evidence="2">Blood</tissue>
    </source>
</reference>
<organism evidence="2 3">
    <name type="scientific">Cirrhinus mrigala</name>
    <name type="common">Mrigala</name>
    <dbReference type="NCBI Taxonomy" id="683832"/>
    <lineage>
        <taxon>Eukaryota</taxon>
        <taxon>Metazoa</taxon>
        <taxon>Chordata</taxon>
        <taxon>Craniata</taxon>
        <taxon>Vertebrata</taxon>
        <taxon>Euteleostomi</taxon>
        <taxon>Actinopterygii</taxon>
        <taxon>Neopterygii</taxon>
        <taxon>Teleostei</taxon>
        <taxon>Ostariophysi</taxon>
        <taxon>Cypriniformes</taxon>
        <taxon>Cyprinidae</taxon>
        <taxon>Labeoninae</taxon>
        <taxon>Labeonini</taxon>
        <taxon>Cirrhinus</taxon>
    </lineage>
</organism>
<evidence type="ECO:0000256" key="1">
    <source>
        <dbReference type="SAM" id="MobiDB-lite"/>
    </source>
</evidence>
<feature type="non-terminal residue" evidence="2">
    <location>
        <position position="67"/>
    </location>
</feature>
<evidence type="ECO:0000313" key="3">
    <source>
        <dbReference type="Proteomes" id="UP001529510"/>
    </source>
</evidence>
<proteinExistence type="predicted"/>
<evidence type="ECO:0000313" key="2">
    <source>
        <dbReference type="EMBL" id="KAL0177091.1"/>
    </source>
</evidence>
<dbReference type="Proteomes" id="UP001529510">
    <property type="component" value="Unassembled WGS sequence"/>
</dbReference>
<evidence type="ECO:0008006" key="4">
    <source>
        <dbReference type="Google" id="ProtNLM"/>
    </source>
</evidence>
<feature type="non-terminal residue" evidence="2">
    <location>
        <position position="1"/>
    </location>
</feature>
<dbReference type="AlphaFoldDB" id="A0ABD0PWU9"/>
<keyword evidence="3" id="KW-1185">Reference proteome</keyword>
<gene>
    <name evidence="2" type="ORF">M9458_025985</name>
</gene>
<dbReference type="EMBL" id="JAMKFB020000013">
    <property type="protein sequence ID" value="KAL0177091.1"/>
    <property type="molecule type" value="Genomic_DNA"/>
</dbReference>
<comment type="caution">
    <text evidence="2">The sequence shown here is derived from an EMBL/GenBank/DDBJ whole genome shotgun (WGS) entry which is preliminary data.</text>
</comment>